<reference evidence="1 2" key="1">
    <citation type="submission" date="2014-04" db="EMBL/GenBank/DDBJ databases">
        <title>Evolutionary Origins and Diversification of the Mycorrhizal Mutualists.</title>
        <authorList>
            <consortium name="DOE Joint Genome Institute"/>
            <consortium name="Mycorrhizal Genomics Consortium"/>
            <person name="Kohler A."/>
            <person name="Kuo A."/>
            <person name="Nagy L.G."/>
            <person name="Floudas D."/>
            <person name="Copeland A."/>
            <person name="Barry K.W."/>
            <person name="Cichocki N."/>
            <person name="Veneault-Fourrey C."/>
            <person name="LaButti K."/>
            <person name="Lindquist E.A."/>
            <person name="Lipzen A."/>
            <person name="Lundell T."/>
            <person name="Morin E."/>
            <person name="Murat C."/>
            <person name="Riley R."/>
            <person name="Ohm R."/>
            <person name="Sun H."/>
            <person name="Tunlid A."/>
            <person name="Henrissat B."/>
            <person name="Grigoriev I.V."/>
            <person name="Hibbett D.S."/>
            <person name="Martin F."/>
        </authorList>
    </citation>
    <scope>NUCLEOTIDE SEQUENCE [LARGE SCALE GENOMIC DNA]</scope>
    <source>
        <strain evidence="1 2">FD-317 M1</strain>
    </source>
</reference>
<evidence type="ECO:0000313" key="2">
    <source>
        <dbReference type="Proteomes" id="UP000053593"/>
    </source>
</evidence>
<keyword evidence="2" id="KW-1185">Reference proteome</keyword>
<organism evidence="1 2">
    <name type="scientific">Collybiopsis luxurians FD-317 M1</name>
    <dbReference type="NCBI Taxonomy" id="944289"/>
    <lineage>
        <taxon>Eukaryota</taxon>
        <taxon>Fungi</taxon>
        <taxon>Dikarya</taxon>
        <taxon>Basidiomycota</taxon>
        <taxon>Agaricomycotina</taxon>
        <taxon>Agaricomycetes</taxon>
        <taxon>Agaricomycetidae</taxon>
        <taxon>Agaricales</taxon>
        <taxon>Marasmiineae</taxon>
        <taxon>Omphalotaceae</taxon>
        <taxon>Collybiopsis</taxon>
        <taxon>Collybiopsis luxurians</taxon>
    </lineage>
</organism>
<dbReference type="Proteomes" id="UP000053593">
    <property type="component" value="Unassembled WGS sequence"/>
</dbReference>
<dbReference type="AlphaFoldDB" id="A0A0D0CFY2"/>
<dbReference type="EMBL" id="KN834793">
    <property type="protein sequence ID" value="KIK56992.1"/>
    <property type="molecule type" value="Genomic_DNA"/>
</dbReference>
<gene>
    <name evidence="1" type="ORF">GYMLUDRAFT_46601</name>
</gene>
<sequence length="93" mass="10991">MWVRNDVDSVIVRVACPLRFFAYPVLKAPRLFSSDRYHLYKYPNYDLESNVEIVRKLAETCPSLERITFETTQIVLMRAIVRQGEKTYEYPAV</sequence>
<name>A0A0D0CFY2_9AGAR</name>
<accession>A0A0D0CFY2</accession>
<dbReference type="HOGENOM" id="CLU_2399907_0_0_1"/>
<evidence type="ECO:0000313" key="1">
    <source>
        <dbReference type="EMBL" id="KIK56992.1"/>
    </source>
</evidence>
<protein>
    <submittedName>
        <fullName evidence="1">Uncharacterized protein</fullName>
    </submittedName>
</protein>
<proteinExistence type="predicted"/>